<dbReference type="Pfam" id="PF14279">
    <property type="entry name" value="HNH_5"/>
    <property type="match status" value="1"/>
</dbReference>
<dbReference type="RefSeq" id="WP_349880077.1">
    <property type="nucleotide sequence ID" value="NZ_CP157974.1"/>
</dbReference>
<keyword evidence="3" id="KW-0255">Endonuclease</keyword>
<feature type="compositionally biased region" description="Gly residues" evidence="1">
    <location>
        <begin position="146"/>
        <end position="156"/>
    </location>
</feature>
<feature type="domain" description="HNH nuclease" evidence="2">
    <location>
        <begin position="69"/>
        <end position="118"/>
    </location>
</feature>
<sequence length="168" mass="18222">MDAVLVVNADLGPLHRVTVKHAIRMLCRRVAEIHEAEPDRVIGVFPLPRVVRLVRYVVTRWRFSAGPAWSRAGVLARDRRRCAYCDGAASTIDHILPRSRGGRNIWGNTTAACYACNQRKGDRTPAEAGMPLRREPVTPRWRGDGRPAGTGGGAGVRPGAAPAGPTIS</sequence>
<evidence type="ECO:0000259" key="2">
    <source>
        <dbReference type="SMART" id="SM00507"/>
    </source>
</evidence>
<dbReference type="GO" id="GO:0004519">
    <property type="term" value="F:endonuclease activity"/>
    <property type="evidence" value="ECO:0007669"/>
    <property type="project" value="UniProtKB-KW"/>
</dbReference>
<dbReference type="SMART" id="SM00507">
    <property type="entry name" value="HNHc"/>
    <property type="match status" value="1"/>
</dbReference>
<evidence type="ECO:0000256" key="1">
    <source>
        <dbReference type="SAM" id="MobiDB-lite"/>
    </source>
</evidence>
<keyword evidence="3" id="KW-0378">Hydrolase</keyword>
<dbReference type="InterPro" id="IPR029471">
    <property type="entry name" value="HNH_5"/>
</dbReference>
<dbReference type="PANTHER" id="PTHR33877">
    <property type="entry name" value="SLL1193 PROTEIN"/>
    <property type="match status" value="1"/>
</dbReference>
<organism evidence="3">
    <name type="scientific">Micromonospora sp. HUAS YX12</name>
    <dbReference type="NCBI Taxonomy" id="3156396"/>
    <lineage>
        <taxon>Bacteria</taxon>
        <taxon>Bacillati</taxon>
        <taxon>Actinomycetota</taxon>
        <taxon>Actinomycetes</taxon>
        <taxon>Micromonosporales</taxon>
        <taxon>Micromonosporaceae</taxon>
        <taxon>Micromonospora</taxon>
    </lineage>
</organism>
<dbReference type="Gene3D" id="1.10.30.50">
    <property type="match status" value="1"/>
</dbReference>
<evidence type="ECO:0000313" key="3">
    <source>
        <dbReference type="EMBL" id="XBT83819.1"/>
    </source>
</evidence>
<dbReference type="AlphaFoldDB" id="A0AAU7R6N8"/>
<dbReference type="InterPro" id="IPR052892">
    <property type="entry name" value="NA-targeting_endonuclease"/>
</dbReference>
<dbReference type="PANTHER" id="PTHR33877:SF2">
    <property type="entry name" value="OS07G0170200 PROTEIN"/>
    <property type="match status" value="1"/>
</dbReference>
<feature type="compositionally biased region" description="Basic and acidic residues" evidence="1">
    <location>
        <begin position="132"/>
        <end position="145"/>
    </location>
</feature>
<feature type="compositionally biased region" description="Low complexity" evidence="1">
    <location>
        <begin position="157"/>
        <end position="168"/>
    </location>
</feature>
<dbReference type="InterPro" id="IPR003615">
    <property type="entry name" value="HNH_nuc"/>
</dbReference>
<gene>
    <name evidence="3" type="ORF">ABIH81_10340</name>
</gene>
<dbReference type="CDD" id="cd00085">
    <property type="entry name" value="HNHc"/>
    <property type="match status" value="1"/>
</dbReference>
<protein>
    <submittedName>
        <fullName evidence="3">HNH endonuclease</fullName>
    </submittedName>
</protein>
<name>A0AAU7R6N8_9ACTN</name>
<proteinExistence type="predicted"/>
<feature type="region of interest" description="Disordered" evidence="1">
    <location>
        <begin position="121"/>
        <end position="168"/>
    </location>
</feature>
<dbReference type="EMBL" id="CP157974">
    <property type="protein sequence ID" value="XBT83819.1"/>
    <property type="molecule type" value="Genomic_DNA"/>
</dbReference>
<keyword evidence="3" id="KW-0540">Nuclease</keyword>
<accession>A0AAU7R6N8</accession>
<reference evidence="3" key="1">
    <citation type="submission" date="2024-06" db="EMBL/GenBank/DDBJ databases">
        <title>Micromonospora sp. strain HUAS YX12 genome sequences.</title>
        <authorList>
            <person name="Mo P."/>
        </authorList>
    </citation>
    <scope>NUCLEOTIDE SEQUENCE</scope>
    <source>
        <strain evidence="3">HUAS YX12</strain>
    </source>
</reference>